<dbReference type="OrthoDB" id="9153806at2"/>
<comment type="caution">
    <text evidence="1">The sequence shown here is derived from an EMBL/GenBank/DDBJ whole genome shotgun (WGS) entry which is preliminary data.</text>
</comment>
<dbReference type="RefSeq" id="WP_110465212.1">
    <property type="nucleotide sequence ID" value="NZ_JAMOFZ010000007.1"/>
</dbReference>
<organism evidence="1 2">
    <name type="scientific">Xylophilus ampelinus</name>
    <dbReference type="NCBI Taxonomy" id="54067"/>
    <lineage>
        <taxon>Bacteria</taxon>
        <taxon>Pseudomonadati</taxon>
        <taxon>Pseudomonadota</taxon>
        <taxon>Betaproteobacteria</taxon>
        <taxon>Burkholderiales</taxon>
        <taxon>Xylophilus</taxon>
    </lineage>
</organism>
<keyword evidence="2" id="KW-1185">Reference proteome</keyword>
<reference evidence="1 2" key="1">
    <citation type="submission" date="2018-06" db="EMBL/GenBank/DDBJ databases">
        <title>Genomic Encyclopedia of Type Strains, Phase III (KMG-III): the genomes of soil and plant-associated and newly described type strains.</title>
        <authorList>
            <person name="Whitman W."/>
        </authorList>
    </citation>
    <scope>NUCLEOTIDE SEQUENCE [LARGE SCALE GENOMIC DNA]</scope>
    <source>
        <strain evidence="1 2">CECT 7646</strain>
    </source>
</reference>
<dbReference type="EMBL" id="QJTC01000007">
    <property type="protein sequence ID" value="PYE78411.1"/>
    <property type="molecule type" value="Genomic_DNA"/>
</dbReference>
<sequence>MSQFATVTGDVTYTPGDGLPLPIPHGRIEVELAPDSATLSWEEASGVVGLAAIPRTTFDEYVRDGKISLDA</sequence>
<name>A0A318SZC6_9BURK</name>
<proteinExistence type="predicted"/>
<accession>A0A318SZC6</accession>
<evidence type="ECO:0000313" key="1">
    <source>
        <dbReference type="EMBL" id="PYE78411.1"/>
    </source>
</evidence>
<evidence type="ECO:0000313" key="2">
    <source>
        <dbReference type="Proteomes" id="UP000247540"/>
    </source>
</evidence>
<protein>
    <submittedName>
        <fullName evidence="1">Uncharacterized protein</fullName>
    </submittedName>
</protein>
<dbReference type="AlphaFoldDB" id="A0A318SZC6"/>
<dbReference type="Proteomes" id="UP000247540">
    <property type="component" value="Unassembled WGS sequence"/>
</dbReference>
<gene>
    <name evidence="1" type="ORF">DFQ15_10761</name>
</gene>